<evidence type="ECO:0000256" key="5">
    <source>
        <dbReference type="ARBA" id="ARBA00023015"/>
    </source>
</evidence>
<dbReference type="EMBL" id="CP090895">
    <property type="protein sequence ID" value="ULT91713.1"/>
    <property type="molecule type" value="Genomic_DNA"/>
</dbReference>
<name>A0AAE9A2J3_CAEBR</name>
<feature type="domain" description="Nuclear receptor" evidence="10">
    <location>
        <begin position="10"/>
        <end position="89"/>
    </location>
</feature>
<keyword evidence="7" id="KW-0804">Transcription</keyword>
<keyword evidence="9" id="KW-0539">Nucleus</keyword>
<dbReference type="Pfam" id="PF00105">
    <property type="entry name" value="zf-C4"/>
    <property type="match status" value="1"/>
</dbReference>
<reference evidence="12 13" key="1">
    <citation type="submission" date="2022-02" db="EMBL/GenBank/DDBJ databases">
        <title>Chromosome-level reference genomes for two strains of Caenorhabditis briggsae: an improved platform for comparative genomics.</title>
        <authorList>
            <person name="Stevens L."/>
            <person name="Andersen E.C."/>
        </authorList>
    </citation>
    <scope>NUCLEOTIDE SEQUENCE [LARGE SCALE GENOMIC DNA]</scope>
    <source>
        <strain evidence="12">QX1410_ONT</strain>
        <tissue evidence="12">Whole-organism</tissue>
    </source>
</reference>
<dbReference type="Gene3D" id="3.30.50.10">
    <property type="entry name" value="Erythroid Transcription Factor GATA-1, subunit A"/>
    <property type="match status" value="1"/>
</dbReference>
<evidence type="ECO:0000256" key="8">
    <source>
        <dbReference type="ARBA" id="ARBA00023170"/>
    </source>
</evidence>
<dbReference type="InterPro" id="IPR013088">
    <property type="entry name" value="Znf_NHR/GATA"/>
</dbReference>
<evidence type="ECO:0000259" key="11">
    <source>
        <dbReference type="PROSITE" id="PS51843"/>
    </source>
</evidence>
<evidence type="ECO:0000256" key="6">
    <source>
        <dbReference type="ARBA" id="ARBA00023125"/>
    </source>
</evidence>
<dbReference type="SUPFAM" id="SSF48508">
    <property type="entry name" value="Nuclear receptor ligand-binding domain"/>
    <property type="match status" value="1"/>
</dbReference>
<dbReference type="Gene3D" id="1.10.565.10">
    <property type="entry name" value="Retinoid X Receptor"/>
    <property type="match status" value="1"/>
</dbReference>
<organism evidence="12 13">
    <name type="scientific">Caenorhabditis briggsae</name>
    <dbReference type="NCBI Taxonomy" id="6238"/>
    <lineage>
        <taxon>Eukaryota</taxon>
        <taxon>Metazoa</taxon>
        <taxon>Ecdysozoa</taxon>
        <taxon>Nematoda</taxon>
        <taxon>Chromadorea</taxon>
        <taxon>Rhabditida</taxon>
        <taxon>Rhabditina</taxon>
        <taxon>Rhabditomorpha</taxon>
        <taxon>Rhabditoidea</taxon>
        <taxon>Rhabditidae</taxon>
        <taxon>Peloderinae</taxon>
        <taxon>Caenorhabditis</taxon>
    </lineage>
</organism>
<evidence type="ECO:0000313" key="12">
    <source>
        <dbReference type="EMBL" id="ULT91713.1"/>
    </source>
</evidence>
<evidence type="ECO:0000256" key="4">
    <source>
        <dbReference type="ARBA" id="ARBA00022833"/>
    </source>
</evidence>
<evidence type="ECO:0000256" key="7">
    <source>
        <dbReference type="ARBA" id="ARBA00023163"/>
    </source>
</evidence>
<keyword evidence="8" id="KW-0675">Receptor</keyword>
<evidence type="ECO:0000256" key="1">
    <source>
        <dbReference type="ARBA" id="ARBA00005993"/>
    </source>
</evidence>
<evidence type="ECO:0000256" key="3">
    <source>
        <dbReference type="ARBA" id="ARBA00022771"/>
    </source>
</evidence>
<dbReference type="PRINTS" id="PR00047">
    <property type="entry name" value="STROIDFINGER"/>
</dbReference>
<dbReference type="Proteomes" id="UP000827892">
    <property type="component" value="Chromosome V"/>
</dbReference>
<sequence>MATKPLKSRPSECSVCHRPAHQHHCGVPTCKGCKTFFRRMYISKKIDKCQFDRKCFDDTIGGNIQHLRCQHCRFQKCIQVGMNPNDLRLPEADSLNSSATTFDNLPLLLKQLAHFGTYRALLLKTCSYDGDPTIEEISCMLQNLKFRNSPLAQNLPSIEWAFFTALASFDFLRKLQIVQNLDTKDRTILLRQSFSTHSLLSEAFYSFQKKQSCLTFPNGSDCFLSDAITVPADFENRIRCRLVGRLCDLKVTYDESLLISLIFISDPALNGLSEMGQSLISSHRNVYSSLLVQYCLQNYQKLGPSRFVDLLSIYDAIKKTQEDLKLHYLLCYLNNPPPKLYKIWLSIV</sequence>
<dbReference type="GO" id="GO:0008270">
    <property type="term" value="F:zinc ion binding"/>
    <property type="evidence" value="ECO:0007669"/>
    <property type="project" value="UniProtKB-KW"/>
</dbReference>
<evidence type="ECO:0000256" key="2">
    <source>
        <dbReference type="ARBA" id="ARBA00022723"/>
    </source>
</evidence>
<dbReference type="PANTHER" id="PTHR45886:SF8">
    <property type="entry name" value="NUCLEAR HORMONE RECEPTOR FAMILY-RELATED"/>
    <property type="match status" value="1"/>
</dbReference>
<evidence type="ECO:0000256" key="9">
    <source>
        <dbReference type="ARBA" id="ARBA00023242"/>
    </source>
</evidence>
<evidence type="ECO:0000259" key="10">
    <source>
        <dbReference type="PROSITE" id="PS51030"/>
    </source>
</evidence>
<dbReference type="GO" id="GO:0043565">
    <property type="term" value="F:sequence-specific DNA binding"/>
    <property type="evidence" value="ECO:0007669"/>
    <property type="project" value="InterPro"/>
</dbReference>
<dbReference type="PANTHER" id="PTHR45886">
    <property type="entry name" value="NUCLEAR HORMONE RECEPTOR FAMILY-RELATED-RELATED"/>
    <property type="match status" value="1"/>
</dbReference>
<dbReference type="InterPro" id="IPR035500">
    <property type="entry name" value="NHR-like_dom_sf"/>
</dbReference>
<dbReference type="SMART" id="SM00430">
    <property type="entry name" value="HOLI"/>
    <property type="match status" value="1"/>
</dbReference>
<feature type="domain" description="NR LBD" evidence="11">
    <location>
        <begin position="129"/>
        <end position="348"/>
    </location>
</feature>
<proteinExistence type="inferred from homology"/>
<dbReference type="GO" id="GO:0003700">
    <property type="term" value="F:DNA-binding transcription factor activity"/>
    <property type="evidence" value="ECO:0007669"/>
    <property type="project" value="InterPro"/>
</dbReference>
<dbReference type="Pfam" id="PF00104">
    <property type="entry name" value="Hormone_recep"/>
    <property type="match status" value="1"/>
</dbReference>
<keyword evidence="5" id="KW-0805">Transcription regulation</keyword>
<dbReference type="AlphaFoldDB" id="A0AAE9A2J3"/>
<gene>
    <name evidence="12" type="ORF">L3Y34_009394</name>
</gene>
<evidence type="ECO:0008006" key="14">
    <source>
        <dbReference type="Google" id="ProtNLM"/>
    </source>
</evidence>
<dbReference type="InterPro" id="IPR001628">
    <property type="entry name" value="Znf_hrmn_rcpt"/>
</dbReference>
<keyword evidence="4" id="KW-0862">Zinc</keyword>
<dbReference type="PROSITE" id="PS51843">
    <property type="entry name" value="NR_LBD"/>
    <property type="match status" value="1"/>
</dbReference>
<dbReference type="SMART" id="SM00399">
    <property type="entry name" value="ZnF_C4"/>
    <property type="match status" value="1"/>
</dbReference>
<keyword evidence="3" id="KW-0863">Zinc-finger</keyword>
<accession>A0AAE9A2J3</accession>
<protein>
    <recommendedName>
        <fullName evidence="14">Nuclear Hormone Receptor family</fullName>
    </recommendedName>
</protein>
<dbReference type="InterPro" id="IPR000536">
    <property type="entry name" value="Nucl_hrmn_rcpt_lig-bd"/>
</dbReference>
<evidence type="ECO:0000313" key="13">
    <source>
        <dbReference type="Proteomes" id="UP000827892"/>
    </source>
</evidence>
<dbReference type="SUPFAM" id="SSF57716">
    <property type="entry name" value="Glucocorticoid receptor-like (DNA-binding domain)"/>
    <property type="match status" value="1"/>
</dbReference>
<dbReference type="PROSITE" id="PS51030">
    <property type="entry name" value="NUCLEAR_REC_DBD_2"/>
    <property type="match status" value="1"/>
</dbReference>
<comment type="similarity">
    <text evidence="1">Belongs to the nuclear hormone receptor family.</text>
</comment>
<keyword evidence="6" id="KW-0238">DNA-binding</keyword>
<keyword evidence="2" id="KW-0479">Metal-binding</keyword>